<dbReference type="NCBIfam" id="NF005559">
    <property type="entry name" value="PRK07231.1"/>
    <property type="match status" value="1"/>
</dbReference>
<comment type="similarity">
    <text evidence="1">Belongs to the short-chain dehydrogenases/reductases (SDR) family.</text>
</comment>
<keyword evidence="2" id="KW-0560">Oxidoreductase</keyword>
<accession>A0A6J6NUU6</accession>
<protein>
    <submittedName>
        <fullName evidence="3">Unannotated protein</fullName>
    </submittedName>
</protein>
<sequence>MTPSLDALLDLHGTTAIVTGGAKGIGKGIAARLHEAGAAVVIADLDLDAARTTTAEFEALRPGSAMAQQTDVSNAASVDAMVRDTVERFGGIDVLVNNAGIFPAVPLAEMTENDFMKVIGVNLDGVFLCTKAASTQMIKQGRGGKIINVTSIDALHPSMIGLAQYDASKHGVWGFTKNVAIELAQNQIWVNAIAPGGIVTPGVASMQSGDTIDPAVIEQMVARVPMHRFGDPDEIGRVALFLASGLSSYMTGSQIVVDGGLLLM</sequence>
<dbReference type="InterPro" id="IPR002347">
    <property type="entry name" value="SDR_fam"/>
</dbReference>
<dbReference type="PRINTS" id="PR00080">
    <property type="entry name" value="SDRFAMILY"/>
</dbReference>
<evidence type="ECO:0000256" key="2">
    <source>
        <dbReference type="ARBA" id="ARBA00023002"/>
    </source>
</evidence>
<evidence type="ECO:0000313" key="3">
    <source>
        <dbReference type="EMBL" id="CAB4688485.1"/>
    </source>
</evidence>
<reference evidence="3" key="1">
    <citation type="submission" date="2020-05" db="EMBL/GenBank/DDBJ databases">
        <authorList>
            <person name="Chiriac C."/>
            <person name="Salcher M."/>
            <person name="Ghai R."/>
            <person name="Kavagutti S V."/>
        </authorList>
    </citation>
    <scope>NUCLEOTIDE SEQUENCE</scope>
</reference>
<dbReference type="AlphaFoldDB" id="A0A6J6NUU6"/>
<proteinExistence type="inferred from homology"/>
<gene>
    <name evidence="3" type="ORF">UFOPK2399_00527</name>
</gene>
<organism evidence="3">
    <name type="scientific">freshwater metagenome</name>
    <dbReference type="NCBI Taxonomy" id="449393"/>
    <lineage>
        <taxon>unclassified sequences</taxon>
        <taxon>metagenomes</taxon>
        <taxon>ecological metagenomes</taxon>
    </lineage>
</organism>
<dbReference type="SUPFAM" id="SSF51735">
    <property type="entry name" value="NAD(P)-binding Rossmann-fold domains"/>
    <property type="match status" value="1"/>
</dbReference>
<dbReference type="Gene3D" id="3.40.50.720">
    <property type="entry name" value="NAD(P)-binding Rossmann-like Domain"/>
    <property type="match status" value="1"/>
</dbReference>
<name>A0A6J6NUU6_9ZZZZ</name>
<dbReference type="InterPro" id="IPR036291">
    <property type="entry name" value="NAD(P)-bd_dom_sf"/>
</dbReference>
<dbReference type="PRINTS" id="PR00081">
    <property type="entry name" value="GDHRDH"/>
</dbReference>
<dbReference type="PANTHER" id="PTHR43639:SF1">
    <property type="entry name" value="SHORT-CHAIN DEHYDROGENASE_REDUCTASE FAMILY PROTEIN"/>
    <property type="match status" value="1"/>
</dbReference>
<evidence type="ECO:0000256" key="1">
    <source>
        <dbReference type="ARBA" id="ARBA00006484"/>
    </source>
</evidence>
<dbReference type="FunFam" id="3.40.50.720:FF:000084">
    <property type="entry name" value="Short-chain dehydrogenase reductase"/>
    <property type="match status" value="1"/>
</dbReference>
<dbReference type="EMBL" id="CAEZXP010000001">
    <property type="protein sequence ID" value="CAB4688485.1"/>
    <property type="molecule type" value="Genomic_DNA"/>
</dbReference>
<dbReference type="GO" id="GO:0016491">
    <property type="term" value="F:oxidoreductase activity"/>
    <property type="evidence" value="ECO:0007669"/>
    <property type="project" value="UniProtKB-KW"/>
</dbReference>
<dbReference type="Pfam" id="PF13561">
    <property type="entry name" value="adh_short_C2"/>
    <property type="match status" value="1"/>
</dbReference>
<dbReference type="PANTHER" id="PTHR43639">
    <property type="entry name" value="OXIDOREDUCTASE, SHORT-CHAIN DEHYDROGENASE/REDUCTASE FAMILY (AFU_ORTHOLOGUE AFUA_5G02870)"/>
    <property type="match status" value="1"/>
</dbReference>